<dbReference type="Proteomes" id="UP000607653">
    <property type="component" value="Unassembled WGS sequence"/>
</dbReference>
<evidence type="ECO:0000313" key="5">
    <source>
        <dbReference type="EMBL" id="DAD32611.1"/>
    </source>
</evidence>
<evidence type="ECO:0000256" key="3">
    <source>
        <dbReference type="ARBA" id="ARBA00022958"/>
    </source>
</evidence>
<keyword evidence="4" id="KW-0406">Ion transport</keyword>
<keyword evidence="1" id="KW-0813">Transport</keyword>
<dbReference type="AlphaFoldDB" id="A0A822YM03"/>
<accession>A0A822YM03</accession>
<dbReference type="GO" id="GO:0006813">
    <property type="term" value="P:potassium ion transport"/>
    <property type="evidence" value="ECO:0007669"/>
    <property type="project" value="UniProtKB-KW"/>
</dbReference>
<dbReference type="PANTHER" id="PTHR32468">
    <property type="entry name" value="CATION/H + ANTIPORTER"/>
    <property type="match status" value="1"/>
</dbReference>
<evidence type="ECO:0000256" key="4">
    <source>
        <dbReference type="ARBA" id="ARBA00023065"/>
    </source>
</evidence>
<protein>
    <submittedName>
        <fullName evidence="5">Uncharacterized protein</fullName>
    </submittedName>
</protein>
<comment type="caution">
    <text evidence="5">The sequence shown here is derived from an EMBL/GenBank/DDBJ whole genome shotgun (WGS) entry which is preliminary data.</text>
</comment>
<evidence type="ECO:0000313" key="6">
    <source>
        <dbReference type="Proteomes" id="UP000607653"/>
    </source>
</evidence>
<keyword evidence="2" id="KW-0633">Potassium transport</keyword>
<proteinExistence type="predicted"/>
<evidence type="ECO:0000256" key="1">
    <source>
        <dbReference type="ARBA" id="ARBA00022448"/>
    </source>
</evidence>
<keyword evidence="6" id="KW-1185">Reference proteome</keyword>
<reference evidence="5 6" key="1">
    <citation type="journal article" date="2020" name="Mol. Biol. Evol.">
        <title>Distinct Expression and Methylation Patterns for Genes with Different Fates following a Single Whole-Genome Duplication in Flowering Plants.</title>
        <authorList>
            <person name="Shi T."/>
            <person name="Rahmani R.S."/>
            <person name="Gugger P.F."/>
            <person name="Wang M."/>
            <person name="Li H."/>
            <person name="Zhang Y."/>
            <person name="Li Z."/>
            <person name="Wang Q."/>
            <person name="Van de Peer Y."/>
            <person name="Marchal K."/>
            <person name="Chen J."/>
        </authorList>
    </citation>
    <scope>NUCLEOTIDE SEQUENCE [LARGE SCALE GENOMIC DNA]</scope>
    <source>
        <tissue evidence="5">Leaf</tissue>
    </source>
</reference>
<dbReference type="InterPro" id="IPR050794">
    <property type="entry name" value="CPA2_transporter"/>
</dbReference>
<dbReference type="EMBL" id="DUZY01000003">
    <property type="protein sequence ID" value="DAD32611.1"/>
    <property type="molecule type" value="Genomic_DNA"/>
</dbReference>
<gene>
    <name evidence="5" type="ORF">HUJ06_011462</name>
</gene>
<evidence type="ECO:0000256" key="2">
    <source>
        <dbReference type="ARBA" id="ARBA00022538"/>
    </source>
</evidence>
<dbReference type="PANTHER" id="PTHR32468:SF35">
    <property type="entry name" value="CATION_H+ EXCHANGER DOMAIN-CONTAINING PROTEIN"/>
    <property type="match status" value="1"/>
</dbReference>
<sequence length="178" mass="19743">MVEGPTTTALLITQLILSDSSNPNDWDVKLDTVVITNFKSNTSHCRNVFFREEVVEDEEQMVKIIRSIHTSSDLILVGRRHTMESQIMAGIGEWSEYPELGVIGDILASSDTDGQFSVLVLQHHADQRAVVGSWNHTSDTAAEATGEDGEVEVRLSPPVIGEEHTILEAIKTLDFWIL</sequence>
<name>A0A822YM03_NELNU</name>
<organism evidence="5 6">
    <name type="scientific">Nelumbo nucifera</name>
    <name type="common">Sacred lotus</name>
    <dbReference type="NCBI Taxonomy" id="4432"/>
    <lineage>
        <taxon>Eukaryota</taxon>
        <taxon>Viridiplantae</taxon>
        <taxon>Streptophyta</taxon>
        <taxon>Embryophyta</taxon>
        <taxon>Tracheophyta</taxon>
        <taxon>Spermatophyta</taxon>
        <taxon>Magnoliopsida</taxon>
        <taxon>Proteales</taxon>
        <taxon>Nelumbonaceae</taxon>
        <taxon>Nelumbo</taxon>
    </lineage>
</organism>
<keyword evidence="3" id="KW-0630">Potassium</keyword>